<dbReference type="GO" id="GO:0004672">
    <property type="term" value="F:protein kinase activity"/>
    <property type="evidence" value="ECO:0007669"/>
    <property type="project" value="InterPro"/>
</dbReference>
<keyword evidence="7 10" id="KW-1133">Transmembrane helix</keyword>
<evidence type="ECO:0000256" key="7">
    <source>
        <dbReference type="ARBA" id="ARBA00022989"/>
    </source>
</evidence>
<dbReference type="PROSITE" id="PS50011">
    <property type="entry name" value="PROTEIN_KINASE_DOM"/>
    <property type="match status" value="1"/>
</dbReference>
<dbReference type="EMBL" id="JAVXUP010004817">
    <property type="protein sequence ID" value="KAK2996663.1"/>
    <property type="molecule type" value="Genomic_DNA"/>
</dbReference>
<keyword evidence="13" id="KW-1185">Reference proteome</keyword>
<dbReference type="Pfam" id="PF07714">
    <property type="entry name" value="PK_Tyr_Ser-Thr"/>
    <property type="match status" value="1"/>
</dbReference>
<dbReference type="PROSITE" id="PS00107">
    <property type="entry name" value="PROTEIN_KINASE_ATP"/>
    <property type="match status" value="1"/>
</dbReference>
<dbReference type="InterPro" id="IPR001245">
    <property type="entry name" value="Ser-Thr/Tyr_kinase_cat_dom"/>
</dbReference>
<dbReference type="FunFam" id="3.30.200.20:FF:000178">
    <property type="entry name" value="serine/threonine-protein kinase PBS1-like"/>
    <property type="match status" value="1"/>
</dbReference>
<evidence type="ECO:0000256" key="5">
    <source>
        <dbReference type="ARBA" id="ARBA00022741"/>
    </source>
</evidence>
<evidence type="ECO:0000256" key="3">
    <source>
        <dbReference type="ARBA" id="ARBA00022692"/>
    </source>
</evidence>
<name>A0AA88RUS4_9ASTE</name>
<organism evidence="12 13">
    <name type="scientific">Escallonia herrerae</name>
    <dbReference type="NCBI Taxonomy" id="1293975"/>
    <lineage>
        <taxon>Eukaryota</taxon>
        <taxon>Viridiplantae</taxon>
        <taxon>Streptophyta</taxon>
        <taxon>Embryophyta</taxon>
        <taxon>Tracheophyta</taxon>
        <taxon>Spermatophyta</taxon>
        <taxon>Magnoliopsida</taxon>
        <taxon>eudicotyledons</taxon>
        <taxon>Gunneridae</taxon>
        <taxon>Pentapetalae</taxon>
        <taxon>asterids</taxon>
        <taxon>campanulids</taxon>
        <taxon>Escalloniales</taxon>
        <taxon>Escalloniaceae</taxon>
        <taxon>Escallonia</taxon>
    </lineage>
</organism>
<dbReference type="SUPFAM" id="SSF56112">
    <property type="entry name" value="Protein kinase-like (PK-like)"/>
    <property type="match status" value="2"/>
</dbReference>
<evidence type="ECO:0000256" key="10">
    <source>
        <dbReference type="SAM" id="Phobius"/>
    </source>
</evidence>
<reference evidence="12" key="1">
    <citation type="submission" date="2022-12" db="EMBL/GenBank/DDBJ databases">
        <title>Draft genome assemblies for two species of Escallonia (Escalloniales).</title>
        <authorList>
            <person name="Chanderbali A."/>
            <person name="Dervinis C."/>
            <person name="Anghel I."/>
            <person name="Soltis D."/>
            <person name="Soltis P."/>
            <person name="Zapata F."/>
        </authorList>
    </citation>
    <scope>NUCLEOTIDE SEQUENCE</scope>
    <source>
        <strain evidence="12">UCBG64.0493</strain>
        <tissue evidence="12">Leaf</tissue>
    </source>
</reference>
<sequence length="327" mass="36018">MASKTSHLATLNDAKGSTDPNAQVIAAVVIVIVVIIKIVILVVVCLKRAEARSSSVGPDSGFMPPTMLKFLGDMEREKTISFTSQQLAIATDNFNHLLGSGGFGSVYKGVFSNGTMVAVKVLNGTSDKRIEEQFKAEVSTLGRTHHVNLVRLYGYCFEKCLRALVYEYMGNGSLDHYLFGMLLFEIIGRRRNMDVTLPDCQEWFPTWVWTKFEKGELGDLMSACAIEAKDTEMAERMVKLALCCVQYRPEPRPLMSLVVKMLEGALEVPTPPNPFRFMNAAPSPGFLPLMAWDPSAFDSDSSQMVTGSTFVNGTPIMKKYGICAPSI</sequence>
<comment type="subcellular location">
    <subcellularLocation>
        <location evidence="1">Membrane</location>
        <topology evidence="1">Single-pass membrane protein</topology>
    </subcellularLocation>
</comment>
<protein>
    <recommendedName>
        <fullName evidence="11">Protein kinase domain-containing protein</fullName>
    </recommendedName>
</protein>
<dbReference type="PANTHER" id="PTHR47974">
    <property type="entry name" value="OS07G0415500 PROTEIN"/>
    <property type="match status" value="1"/>
</dbReference>
<feature type="binding site" evidence="9">
    <location>
        <position position="120"/>
    </location>
    <ligand>
        <name>ATP</name>
        <dbReference type="ChEBI" id="CHEBI:30616"/>
    </ligand>
</feature>
<proteinExistence type="predicted"/>
<dbReference type="Proteomes" id="UP001188597">
    <property type="component" value="Unassembled WGS sequence"/>
</dbReference>
<dbReference type="PANTHER" id="PTHR47974:SF9">
    <property type="entry name" value="RECEPTOR-LIKE SERINE_THREONINE-PROTEIN KINASE"/>
    <property type="match status" value="1"/>
</dbReference>
<keyword evidence="2" id="KW-0808">Transferase</keyword>
<evidence type="ECO:0000256" key="6">
    <source>
        <dbReference type="ARBA" id="ARBA00022840"/>
    </source>
</evidence>
<evidence type="ECO:0000259" key="11">
    <source>
        <dbReference type="PROSITE" id="PS50011"/>
    </source>
</evidence>
<evidence type="ECO:0000256" key="1">
    <source>
        <dbReference type="ARBA" id="ARBA00004167"/>
    </source>
</evidence>
<evidence type="ECO:0000256" key="9">
    <source>
        <dbReference type="PROSITE-ProRule" id="PRU10141"/>
    </source>
</evidence>
<dbReference type="InterPro" id="IPR017441">
    <property type="entry name" value="Protein_kinase_ATP_BS"/>
</dbReference>
<feature type="transmembrane region" description="Helical" evidence="10">
    <location>
        <begin position="24"/>
        <end position="46"/>
    </location>
</feature>
<dbReference type="Gene3D" id="3.30.200.20">
    <property type="entry name" value="Phosphorylase Kinase, domain 1"/>
    <property type="match status" value="1"/>
</dbReference>
<dbReference type="GO" id="GO:0016020">
    <property type="term" value="C:membrane"/>
    <property type="evidence" value="ECO:0007669"/>
    <property type="project" value="UniProtKB-SubCell"/>
</dbReference>
<evidence type="ECO:0000256" key="8">
    <source>
        <dbReference type="ARBA" id="ARBA00023136"/>
    </source>
</evidence>
<keyword evidence="6 9" id="KW-0067">ATP-binding</keyword>
<evidence type="ECO:0000256" key="4">
    <source>
        <dbReference type="ARBA" id="ARBA00022729"/>
    </source>
</evidence>
<dbReference type="InterPro" id="IPR011009">
    <property type="entry name" value="Kinase-like_dom_sf"/>
</dbReference>
<accession>A0AA88RUS4</accession>
<dbReference type="AlphaFoldDB" id="A0AA88RUS4"/>
<dbReference type="InterPro" id="IPR000719">
    <property type="entry name" value="Prot_kinase_dom"/>
</dbReference>
<comment type="caution">
    <text evidence="12">The sequence shown here is derived from an EMBL/GenBank/DDBJ whole genome shotgun (WGS) entry which is preliminary data.</text>
</comment>
<keyword evidence="8 10" id="KW-0472">Membrane</keyword>
<feature type="domain" description="Protein kinase" evidence="11">
    <location>
        <begin position="92"/>
        <end position="327"/>
    </location>
</feature>
<evidence type="ECO:0000313" key="13">
    <source>
        <dbReference type="Proteomes" id="UP001188597"/>
    </source>
</evidence>
<keyword evidence="3 10" id="KW-0812">Transmembrane</keyword>
<evidence type="ECO:0000256" key="2">
    <source>
        <dbReference type="ARBA" id="ARBA00022679"/>
    </source>
</evidence>
<gene>
    <name evidence="12" type="ORF">RJ639_025447</name>
</gene>
<evidence type="ECO:0000313" key="12">
    <source>
        <dbReference type="EMBL" id="KAK2996663.1"/>
    </source>
</evidence>
<keyword evidence="4" id="KW-0732">Signal</keyword>
<keyword evidence="5 9" id="KW-0547">Nucleotide-binding</keyword>
<dbReference type="GO" id="GO:0005524">
    <property type="term" value="F:ATP binding"/>
    <property type="evidence" value="ECO:0007669"/>
    <property type="project" value="UniProtKB-UniRule"/>
</dbReference>